<dbReference type="Proteomes" id="UP000249522">
    <property type="component" value="Unassembled WGS sequence"/>
</dbReference>
<comment type="caution">
    <text evidence="1">The sequence shown here is derived from an EMBL/GenBank/DDBJ whole genome shotgun (WGS) entry which is preliminary data.</text>
</comment>
<evidence type="ECO:0008006" key="3">
    <source>
        <dbReference type="Google" id="ProtNLM"/>
    </source>
</evidence>
<dbReference type="AlphaFoldDB" id="A0A2W1L7K5"/>
<dbReference type="Gene3D" id="3.40.50.10850">
    <property type="entry name" value="Ntrc-like two-domain protein"/>
    <property type="match status" value="1"/>
</dbReference>
<dbReference type="EMBL" id="QKRB01000046">
    <property type="protein sequence ID" value="PZD94953.1"/>
    <property type="molecule type" value="Genomic_DNA"/>
</dbReference>
<dbReference type="Gene3D" id="3.40.50.300">
    <property type="entry name" value="P-loop containing nucleotide triphosphate hydrolases"/>
    <property type="match status" value="1"/>
</dbReference>
<dbReference type="SUPFAM" id="SSF52540">
    <property type="entry name" value="P-loop containing nucleoside triphosphate hydrolases"/>
    <property type="match status" value="1"/>
</dbReference>
<reference evidence="1 2" key="1">
    <citation type="submission" date="2018-06" db="EMBL/GenBank/DDBJ databases">
        <title>Paenibacillus imtechensis sp. nov.</title>
        <authorList>
            <person name="Pinnaka A.K."/>
            <person name="Singh H."/>
            <person name="Kaur M."/>
        </authorList>
    </citation>
    <scope>NUCLEOTIDE SEQUENCE [LARGE SCALE GENOMIC DNA]</scope>
    <source>
        <strain evidence="1 2">SMB1</strain>
    </source>
</reference>
<name>A0A2W1L7K5_9BACL</name>
<dbReference type="InterPro" id="IPR027417">
    <property type="entry name" value="P-loop_NTPase"/>
</dbReference>
<protein>
    <recommendedName>
        <fullName evidence="3">AAA domain-containing protein</fullName>
    </recommendedName>
</protein>
<evidence type="ECO:0000313" key="2">
    <source>
        <dbReference type="Proteomes" id="UP000249522"/>
    </source>
</evidence>
<proteinExistence type="predicted"/>
<gene>
    <name evidence="1" type="ORF">DNH61_15020</name>
</gene>
<organism evidence="1 2">
    <name type="scientific">Paenibacillus sambharensis</name>
    <dbReference type="NCBI Taxonomy" id="1803190"/>
    <lineage>
        <taxon>Bacteria</taxon>
        <taxon>Bacillati</taxon>
        <taxon>Bacillota</taxon>
        <taxon>Bacilli</taxon>
        <taxon>Bacillales</taxon>
        <taxon>Paenibacillaceae</taxon>
        <taxon>Paenibacillus</taxon>
    </lineage>
</organism>
<keyword evidence="2" id="KW-1185">Reference proteome</keyword>
<sequence length="418" mass="45967">MCQLEAAEVSAGMDVRASGLYSEQQEGEIRMYQLAVAVKEEGYIKRLADYVRSSPQGSEWRITGFTSTAALRQYMKGGYAVDMMLAAPDFMEEAFASCAPSVIKLALVRRLGELTGLNAGAEELLQYQPLPQLLRQIADRRLAGKARSSHGAAERNGTKIAAVYSAAGGIGKTVTALNMAHQAAVSGLHVFYLNLEPFDATPLLLGGAQEEGLSRLLYALKSQPDTAGDLMRKLRRQHPVLRADFLAGGSHPDERFAMTPEDTDRLLELLRSEGDYDLIIVDLDNVMHDCHRVIFEKSSSIVWLTTRDAIVRRKNEIALQYMERSWPDSRDQLMDAICWVQTRMLEGMLPEEELRDTHGMTVAGILPYIPEWKWMQPGQLLGSLPFQAAVVMLLDKLGLKGGEAIACGGRHTAAAGAG</sequence>
<evidence type="ECO:0000313" key="1">
    <source>
        <dbReference type="EMBL" id="PZD94953.1"/>
    </source>
</evidence>
<accession>A0A2W1L7K5</accession>